<dbReference type="RefSeq" id="WP_089285575.1">
    <property type="nucleotide sequence ID" value="NZ_FZOJ01000063.1"/>
</dbReference>
<feature type="transmembrane region" description="Helical" evidence="1">
    <location>
        <begin position="193"/>
        <end position="216"/>
    </location>
</feature>
<feature type="transmembrane region" description="Helical" evidence="1">
    <location>
        <begin position="384"/>
        <end position="407"/>
    </location>
</feature>
<evidence type="ECO:0000259" key="2">
    <source>
        <dbReference type="Pfam" id="PF01970"/>
    </source>
</evidence>
<feature type="transmembrane region" description="Helical" evidence="1">
    <location>
        <begin position="56"/>
        <end position="77"/>
    </location>
</feature>
<dbReference type="OrthoDB" id="9781349at2"/>
<keyword evidence="1" id="KW-0812">Transmembrane</keyword>
<evidence type="ECO:0000313" key="3">
    <source>
        <dbReference type="EMBL" id="SNT25337.1"/>
    </source>
</evidence>
<evidence type="ECO:0000313" key="4">
    <source>
        <dbReference type="Proteomes" id="UP000198304"/>
    </source>
</evidence>
<sequence>MIVQAIQLFFTPEVLIACIIGVIGGITVGALPGLSASMAVALLIPITFKMSPAAGLVLLVSVYTAAIYGGSITAVLIHTPGTPSSAATALDGYEMTKKGKGLKAIGIVTIASMLGGTFSALALLFIAPKLAQISLKFTSLEYFFIAVFGLTIIGSLAGKSMVKGLMSGMFGLLVGCIGLDIMNGTPRFTMGIINLESGISLVPAMIGMFSISQVLISVEEIRKGKTRILDEGVSGLQGKMIPTKAEFLKIFPTILRSSVIGTIVGILPGAGSDIGSWVSYNNAKQFSRTPEEFGNGSMEGIAAAEAANNAVTGGALIPLLTLGIPGSGVTAIMLGGLMIKGLVPGHKLFTESGNITYAIIIGFLVANILMGIIGLLIAKQVVKVSVVPMTILCPIIIGLSTVGAYAINNSIFDIYIMIVGGIIGYFMRKIGFATAPIILGLILGPLAEQNFRQSLVLSRGNMFGYFLSRPISIFLAVLVIISLFSPIIMKTFSKNTTESTPADTAKI</sequence>
<dbReference type="Pfam" id="PF01970">
    <property type="entry name" value="TctA"/>
    <property type="match status" value="1"/>
</dbReference>
<feature type="transmembrane region" description="Helical" evidence="1">
    <location>
        <begin position="104"/>
        <end position="127"/>
    </location>
</feature>
<reference evidence="3 4" key="1">
    <citation type="submission" date="2017-06" db="EMBL/GenBank/DDBJ databases">
        <authorList>
            <person name="Kim H.J."/>
            <person name="Triplett B.A."/>
        </authorList>
    </citation>
    <scope>NUCLEOTIDE SEQUENCE [LARGE SCALE GENOMIC DNA]</scope>
    <source>
        <strain evidence="3 4">SCA</strain>
    </source>
</reference>
<dbReference type="EMBL" id="FZOJ01000063">
    <property type="protein sequence ID" value="SNT25337.1"/>
    <property type="molecule type" value="Genomic_DNA"/>
</dbReference>
<gene>
    <name evidence="3" type="ORF">SAMN05446037_10633</name>
</gene>
<proteinExistence type="predicted"/>
<keyword evidence="4" id="KW-1185">Reference proteome</keyword>
<accession>A0A239L414</accession>
<evidence type="ECO:0000256" key="1">
    <source>
        <dbReference type="SAM" id="Phobius"/>
    </source>
</evidence>
<feature type="domain" description="DUF112" evidence="2">
    <location>
        <begin position="15"/>
        <end position="439"/>
    </location>
</feature>
<dbReference type="PANTHER" id="PTHR35342">
    <property type="entry name" value="TRICARBOXYLIC TRANSPORT PROTEIN"/>
    <property type="match status" value="1"/>
</dbReference>
<dbReference type="InterPro" id="IPR002823">
    <property type="entry name" value="DUF112_TM"/>
</dbReference>
<name>A0A239L414_9FIRM</name>
<dbReference type="AlphaFoldDB" id="A0A239L414"/>
<feature type="transmembrane region" description="Helical" evidence="1">
    <location>
        <begin position="355"/>
        <end position="378"/>
    </location>
</feature>
<feature type="transmembrane region" description="Helical" evidence="1">
    <location>
        <begin position="14"/>
        <end position="44"/>
    </location>
</feature>
<keyword evidence="1" id="KW-1133">Transmembrane helix</keyword>
<feature type="transmembrane region" description="Helical" evidence="1">
    <location>
        <begin position="164"/>
        <end position="181"/>
    </location>
</feature>
<feature type="transmembrane region" description="Helical" evidence="1">
    <location>
        <begin position="322"/>
        <end position="343"/>
    </location>
</feature>
<organism evidence="3 4">
    <name type="scientific">Anaerovirgula multivorans</name>
    <dbReference type="NCBI Taxonomy" id="312168"/>
    <lineage>
        <taxon>Bacteria</taxon>
        <taxon>Bacillati</taxon>
        <taxon>Bacillota</taxon>
        <taxon>Clostridia</taxon>
        <taxon>Peptostreptococcales</taxon>
        <taxon>Natronincolaceae</taxon>
        <taxon>Anaerovirgula</taxon>
    </lineage>
</organism>
<keyword evidence="1" id="KW-0472">Membrane</keyword>
<protein>
    <submittedName>
        <fullName evidence="3">Putative tricarboxylic transport membrane protein</fullName>
    </submittedName>
</protein>
<feature type="transmembrane region" description="Helical" evidence="1">
    <location>
        <begin position="414"/>
        <end position="443"/>
    </location>
</feature>
<feature type="transmembrane region" description="Helical" evidence="1">
    <location>
        <begin position="139"/>
        <end position="158"/>
    </location>
</feature>
<dbReference type="PANTHER" id="PTHR35342:SF5">
    <property type="entry name" value="TRICARBOXYLIC TRANSPORT PROTEIN"/>
    <property type="match status" value="1"/>
</dbReference>
<feature type="transmembrane region" description="Helical" evidence="1">
    <location>
        <begin position="463"/>
        <end position="484"/>
    </location>
</feature>
<dbReference type="Proteomes" id="UP000198304">
    <property type="component" value="Unassembled WGS sequence"/>
</dbReference>